<dbReference type="RefSeq" id="WP_242002671.1">
    <property type="nucleotide sequence ID" value="NZ_LR584267.1"/>
</dbReference>
<accession>A0A5E3ZZ34</accession>
<dbReference type="Proteomes" id="UP000324288">
    <property type="component" value="Chromosome"/>
</dbReference>
<sequence length="74" mass="8174">MADSSFGLKIGLEGEREFNRAITDINREMRVLGSEMKLVASQFDKNDKSAAALTSRNQVLGKEIEAQKSQDSDP</sequence>
<keyword evidence="2" id="KW-1185">Reference proteome</keyword>
<dbReference type="AlphaFoldDB" id="A0A5E3ZZ34"/>
<organism evidence="1 2">
    <name type="scientific">Lawsonella clevelandensis</name>
    <dbReference type="NCBI Taxonomy" id="1528099"/>
    <lineage>
        <taxon>Bacteria</taxon>
        <taxon>Bacillati</taxon>
        <taxon>Actinomycetota</taxon>
        <taxon>Actinomycetes</taxon>
        <taxon>Mycobacteriales</taxon>
        <taxon>Lawsonellaceae</taxon>
        <taxon>Lawsonella</taxon>
    </lineage>
</organism>
<gene>
    <name evidence="1" type="ORF">LC603019_01520</name>
</gene>
<proteinExistence type="predicted"/>
<reference evidence="1 2" key="1">
    <citation type="submission" date="2019-04" db="EMBL/GenBank/DDBJ databases">
        <authorList>
            <person name="Seth-Smith MB H."/>
            <person name="Seth-Smith H."/>
        </authorList>
    </citation>
    <scope>NUCLEOTIDE SEQUENCE [LARGE SCALE GENOMIC DNA]</scope>
    <source>
        <strain evidence="1">USB-603019</strain>
    </source>
</reference>
<evidence type="ECO:0000313" key="2">
    <source>
        <dbReference type="Proteomes" id="UP000324288"/>
    </source>
</evidence>
<evidence type="ECO:0000313" key="1">
    <source>
        <dbReference type="EMBL" id="VHO01588.1"/>
    </source>
</evidence>
<name>A0A5E3ZZ34_9ACTN</name>
<protein>
    <submittedName>
        <fullName evidence="1">Uncharacterized protein</fullName>
    </submittedName>
</protein>
<dbReference type="EMBL" id="LR584267">
    <property type="protein sequence ID" value="VHO01588.1"/>
    <property type="molecule type" value="Genomic_DNA"/>
</dbReference>